<protein>
    <recommendedName>
        <fullName evidence="3">RPW8 domain-containing protein</fullName>
    </recommendedName>
</protein>
<gene>
    <name evidence="4" type="ORF">LSALG_LOCUS12287</name>
</gene>
<evidence type="ECO:0000313" key="4">
    <source>
        <dbReference type="EMBL" id="CAI9272042.1"/>
    </source>
</evidence>
<dbReference type="PANTHER" id="PTHR36766:SF13">
    <property type="entry name" value="POWDERY MILDEW RESISTANCE PROTEIN, RPW8"/>
    <property type="match status" value="1"/>
</dbReference>
<dbReference type="AlphaFoldDB" id="A0AA35YDL2"/>
<accession>A0AA35YDL2</accession>
<proteinExistence type="inferred from homology"/>
<dbReference type="Pfam" id="PF05659">
    <property type="entry name" value="RPW8"/>
    <property type="match status" value="1"/>
</dbReference>
<evidence type="ECO:0000256" key="2">
    <source>
        <dbReference type="ARBA" id="ARBA00022821"/>
    </source>
</evidence>
<name>A0AA35YDL2_LACSI</name>
<dbReference type="PANTHER" id="PTHR36766">
    <property type="entry name" value="PLANT BROAD-SPECTRUM MILDEW RESISTANCE PROTEIN RPW8"/>
    <property type="match status" value="1"/>
</dbReference>
<dbReference type="EMBL" id="OX465078">
    <property type="protein sequence ID" value="CAI9272042.1"/>
    <property type="molecule type" value="Genomic_DNA"/>
</dbReference>
<dbReference type="InterPro" id="IPR032675">
    <property type="entry name" value="LRR_dom_sf"/>
</dbReference>
<evidence type="ECO:0000256" key="1">
    <source>
        <dbReference type="ARBA" id="ARBA00008894"/>
    </source>
</evidence>
<reference evidence="4" key="1">
    <citation type="submission" date="2023-04" db="EMBL/GenBank/DDBJ databases">
        <authorList>
            <person name="Vijverberg K."/>
            <person name="Xiong W."/>
            <person name="Schranz E."/>
        </authorList>
    </citation>
    <scope>NUCLEOTIDE SEQUENCE</scope>
</reference>
<dbReference type="GO" id="GO:0006952">
    <property type="term" value="P:defense response"/>
    <property type="evidence" value="ECO:0007669"/>
    <property type="project" value="UniProtKB-KW"/>
</dbReference>
<keyword evidence="2" id="KW-0611">Plant defense</keyword>
<comment type="similarity">
    <text evidence="1">Belongs to the disease resistance NB-LRR family.</text>
</comment>
<dbReference type="SUPFAM" id="SSF52047">
    <property type="entry name" value="RNI-like"/>
    <property type="match status" value="1"/>
</dbReference>
<evidence type="ECO:0000313" key="5">
    <source>
        <dbReference type="Proteomes" id="UP001177003"/>
    </source>
</evidence>
<dbReference type="Gene3D" id="3.80.10.10">
    <property type="entry name" value="Ribonuclease Inhibitor"/>
    <property type="match status" value="1"/>
</dbReference>
<feature type="domain" description="RPW8" evidence="3">
    <location>
        <begin position="1"/>
        <end position="151"/>
    </location>
</feature>
<dbReference type="InterPro" id="IPR008808">
    <property type="entry name" value="Powdery_mildew-R_dom"/>
</dbReference>
<keyword evidence="5" id="KW-1185">Reference proteome</keyword>
<organism evidence="4 5">
    <name type="scientific">Lactuca saligna</name>
    <name type="common">Willowleaf lettuce</name>
    <dbReference type="NCBI Taxonomy" id="75948"/>
    <lineage>
        <taxon>Eukaryota</taxon>
        <taxon>Viridiplantae</taxon>
        <taxon>Streptophyta</taxon>
        <taxon>Embryophyta</taxon>
        <taxon>Tracheophyta</taxon>
        <taxon>Spermatophyta</taxon>
        <taxon>Magnoliopsida</taxon>
        <taxon>eudicotyledons</taxon>
        <taxon>Gunneridae</taxon>
        <taxon>Pentapetalae</taxon>
        <taxon>asterids</taxon>
        <taxon>campanulids</taxon>
        <taxon>Asterales</taxon>
        <taxon>Asteraceae</taxon>
        <taxon>Cichorioideae</taxon>
        <taxon>Cichorieae</taxon>
        <taxon>Lactucinae</taxon>
        <taxon>Lactuca</taxon>
    </lineage>
</organism>
<dbReference type="Proteomes" id="UP001177003">
    <property type="component" value="Chromosome 2"/>
</dbReference>
<dbReference type="PROSITE" id="PS51153">
    <property type="entry name" value="RPW8"/>
    <property type="match status" value="1"/>
</dbReference>
<sequence length="385" mass="43704">MAVVFETALQFVLGELQKAVHVVWQIIQTHRFKSLLKRLEKTLKSIEQVFYDSWRLSKVLDRPEKEMIMLICYLSNATEIVLKCSSIKYRTMNKKILHSKKLIRLNNELLRFFQIDVQEKTINTSMTDSIAISGLEDNSSVVAFSADGYSSTCSVYAGQLLNLPLTDSFANLTSIRFEHVSFSSSIQPLFSLPFLQKLSFVMCEIGDAFKNSVTDQSPYVPSNLMDLEFDCCYDLMELPSGLCNLVHLQNLSITNCHELDALPKKLGNLSNLQNLNLHCCTKLQEIPASIGSLPNLSFLDLSDCLSINLLPDEIGELCSLRVLKMSGVHGLRELPVPMSKLLQLEKVICDEETSYLWMDYESDMNNLKINVVEDDRLESFMKIVQ</sequence>
<evidence type="ECO:0000259" key="3">
    <source>
        <dbReference type="PROSITE" id="PS51153"/>
    </source>
</evidence>